<gene>
    <name evidence="1" type="ORF">JL09_g199</name>
</gene>
<dbReference type="InterPro" id="IPR028364">
    <property type="entry name" value="Ribosomal_uL1/biogenesis"/>
</dbReference>
<organism evidence="1 2">
    <name type="scientific">Pichia kudriavzevii</name>
    <name type="common">Yeast</name>
    <name type="synonym">Issatchenkia orientalis</name>
    <dbReference type="NCBI Taxonomy" id="4909"/>
    <lineage>
        <taxon>Eukaryota</taxon>
        <taxon>Fungi</taxon>
        <taxon>Dikarya</taxon>
        <taxon>Ascomycota</taxon>
        <taxon>Saccharomycotina</taxon>
        <taxon>Pichiomycetes</taxon>
        <taxon>Pichiales</taxon>
        <taxon>Pichiaceae</taxon>
        <taxon>Pichia</taxon>
    </lineage>
</organism>
<dbReference type="InterPro" id="IPR023674">
    <property type="entry name" value="Ribosomal_uL1-like"/>
</dbReference>
<protein>
    <recommendedName>
        <fullName evidence="3">Ribosome biogenesis protein UTP30</fullName>
    </recommendedName>
</protein>
<evidence type="ECO:0008006" key="3">
    <source>
        <dbReference type="Google" id="ProtNLM"/>
    </source>
</evidence>
<name>A0A099P722_PICKU</name>
<sequence length="290" mass="33026">MGKRRGVLKKKEVEKPRNHERADYIFQTMNQELQDKALLAAEAHIFKLEKEGKMDEPIFLQLTTMVQTSKSKEFTRRMIKIPNRLRTVKNTTILLVTKDPVDTYRVPLTDKEAVTSDTFTDIVGYKKFKTMVGTSKKALKTYHEYDMIITDNRLHSLLPKLLEPTIFCKSSQKFPLMLQMAKPDPDAQLVKTKKSGFKDERVEPEYVQGQIKSWCRNTTFVPSTGPVISIIVGNPKLSGSEIIENIDSVLTYLCDESSRPIGGIVQGGFEGILDMHLRANDKTLPIMKKS</sequence>
<dbReference type="Proteomes" id="UP000029867">
    <property type="component" value="Unassembled WGS sequence"/>
</dbReference>
<evidence type="ECO:0000313" key="2">
    <source>
        <dbReference type="Proteomes" id="UP000029867"/>
    </source>
</evidence>
<dbReference type="AlphaFoldDB" id="A0A099P722"/>
<reference evidence="2" key="1">
    <citation type="journal article" date="2014" name="Microb. Cell Fact.">
        <title>Exploiting Issatchenkia orientalis SD108 for succinic acid production.</title>
        <authorList>
            <person name="Xiao H."/>
            <person name="Shao Z."/>
            <person name="Jiang Y."/>
            <person name="Dole S."/>
            <person name="Zhao H."/>
        </authorList>
    </citation>
    <scope>NUCLEOTIDE SEQUENCE [LARGE SCALE GENOMIC DNA]</scope>
    <source>
        <strain evidence="2">SD108</strain>
    </source>
</reference>
<dbReference type="EMBL" id="JQFK01000001">
    <property type="protein sequence ID" value="KGK40725.1"/>
    <property type="molecule type" value="Genomic_DNA"/>
</dbReference>
<proteinExistence type="predicted"/>
<dbReference type="HOGENOM" id="CLU_063901_0_0_1"/>
<accession>A0A099P722</accession>
<dbReference type="eggNOG" id="KOG1685">
    <property type="taxonomic scope" value="Eukaryota"/>
</dbReference>
<evidence type="ECO:0000313" key="1">
    <source>
        <dbReference type="EMBL" id="KGK40725.1"/>
    </source>
</evidence>
<dbReference type="SUPFAM" id="SSF56808">
    <property type="entry name" value="Ribosomal protein L1"/>
    <property type="match status" value="1"/>
</dbReference>
<comment type="caution">
    <text evidence="1">The sequence shown here is derived from an EMBL/GenBank/DDBJ whole genome shotgun (WGS) entry which is preliminary data.</text>
</comment>
<dbReference type="VEuPathDB" id="FungiDB:C5L36_0A12260"/>
<dbReference type="Pfam" id="PF00687">
    <property type="entry name" value="Ribosomal_L1"/>
    <property type="match status" value="1"/>
</dbReference>